<dbReference type="PANTHER" id="PTHR33507:SF3">
    <property type="entry name" value="INNER MEMBRANE PROTEIN YBBJ"/>
    <property type="match status" value="1"/>
</dbReference>
<dbReference type="PANTHER" id="PTHR33507">
    <property type="entry name" value="INNER MEMBRANE PROTEIN YBBJ"/>
    <property type="match status" value="1"/>
</dbReference>
<keyword evidence="2 5" id="KW-0812">Transmembrane</keyword>
<feature type="domain" description="NfeD-like C-terminal" evidence="6">
    <location>
        <begin position="82"/>
        <end position="142"/>
    </location>
</feature>
<proteinExistence type="predicted"/>
<dbReference type="InterPro" id="IPR012340">
    <property type="entry name" value="NA-bd_OB-fold"/>
</dbReference>
<evidence type="ECO:0000256" key="1">
    <source>
        <dbReference type="ARBA" id="ARBA00004141"/>
    </source>
</evidence>
<comment type="caution">
    <text evidence="7">The sequence shown here is derived from an EMBL/GenBank/DDBJ whole genome shotgun (WGS) entry which is preliminary data.</text>
</comment>
<protein>
    <submittedName>
        <fullName evidence="7">Membrane protein implicated in regulation of membrane protease activity</fullName>
    </submittedName>
</protein>
<dbReference type="InterPro" id="IPR052165">
    <property type="entry name" value="Membrane_assoc_protease"/>
</dbReference>
<dbReference type="GO" id="GO:0005886">
    <property type="term" value="C:plasma membrane"/>
    <property type="evidence" value="ECO:0007669"/>
    <property type="project" value="TreeGrafter"/>
</dbReference>
<dbReference type="Pfam" id="PF01957">
    <property type="entry name" value="NfeD"/>
    <property type="match status" value="1"/>
</dbReference>
<evidence type="ECO:0000256" key="2">
    <source>
        <dbReference type="ARBA" id="ARBA00022692"/>
    </source>
</evidence>
<comment type="subcellular location">
    <subcellularLocation>
        <location evidence="1">Membrane</location>
        <topology evidence="1">Multi-pass membrane protein</topology>
    </subcellularLocation>
</comment>
<dbReference type="InterPro" id="IPR002810">
    <property type="entry name" value="NfeD-like_C"/>
</dbReference>
<dbReference type="Proteomes" id="UP000774000">
    <property type="component" value="Unassembled WGS sequence"/>
</dbReference>
<keyword evidence="3 5" id="KW-1133">Transmembrane helix</keyword>
<evidence type="ECO:0000259" key="6">
    <source>
        <dbReference type="Pfam" id="PF01957"/>
    </source>
</evidence>
<accession>A0A938XYZ4</accession>
<evidence type="ECO:0000313" key="7">
    <source>
        <dbReference type="EMBL" id="MBM7557880.1"/>
    </source>
</evidence>
<dbReference type="SUPFAM" id="SSF141322">
    <property type="entry name" value="NfeD domain-like"/>
    <property type="match status" value="1"/>
</dbReference>
<dbReference type="RefSeq" id="WP_204702742.1">
    <property type="nucleotide sequence ID" value="NZ_JAFBDQ010000019.1"/>
</dbReference>
<dbReference type="GO" id="GO:0008233">
    <property type="term" value="F:peptidase activity"/>
    <property type="evidence" value="ECO:0007669"/>
    <property type="project" value="UniProtKB-KW"/>
</dbReference>
<evidence type="ECO:0000256" key="3">
    <source>
        <dbReference type="ARBA" id="ARBA00022989"/>
    </source>
</evidence>
<evidence type="ECO:0000256" key="5">
    <source>
        <dbReference type="SAM" id="Phobius"/>
    </source>
</evidence>
<feature type="transmembrane region" description="Helical" evidence="5">
    <location>
        <begin position="45"/>
        <end position="63"/>
    </location>
</feature>
<keyword evidence="7" id="KW-0645">Protease</keyword>
<dbReference type="Gene3D" id="2.40.50.140">
    <property type="entry name" value="Nucleic acid-binding proteins"/>
    <property type="match status" value="1"/>
</dbReference>
<name>A0A938XYZ4_9FIRM</name>
<evidence type="ECO:0000256" key="4">
    <source>
        <dbReference type="ARBA" id="ARBA00023136"/>
    </source>
</evidence>
<reference evidence="7" key="1">
    <citation type="submission" date="2021-01" db="EMBL/GenBank/DDBJ databases">
        <title>Genomic Encyclopedia of Type Strains, Phase IV (KMG-IV): sequencing the most valuable type-strain genomes for metagenomic binning, comparative biology and taxonomic classification.</title>
        <authorList>
            <person name="Goeker M."/>
        </authorList>
    </citation>
    <scope>NUCLEOTIDE SEQUENCE</scope>
    <source>
        <strain evidence="7">DSM 23230</strain>
    </source>
</reference>
<dbReference type="EMBL" id="JAFBDQ010000019">
    <property type="protein sequence ID" value="MBM7557880.1"/>
    <property type="molecule type" value="Genomic_DNA"/>
</dbReference>
<dbReference type="GO" id="GO:0006508">
    <property type="term" value="P:proteolysis"/>
    <property type="evidence" value="ECO:0007669"/>
    <property type="project" value="UniProtKB-KW"/>
</dbReference>
<gene>
    <name evidence="7" type="ORF">JOC47_002748</name>
</gene>
<keyword evidence="4 5" id="KW-0472">Membrane</keyword>
<keyword evidence="7" id="KW-0378">Hydrolase</keyword>
<organism evidence="7 8">
    <name type="scientific">Halanaerobacter jeridensis</name>
    <dbReference type="NCBI Taxonomy" id="706427"/>
    <lineage>
        <taxon>Bacteria</taxon>
        <taxon>Bacillati</taxon>
        <taxon>Bacillota</taxon>
        <taxon>Clostridia</taxon>
        <taxon>Halanaerobiales</taxon>
        <taxon>Halobacteroidaceae</taxon>
        <taxon>Halanaerobacter</taxon>
    </lineage>
</organism>
<dbReference type="AlphaFoldDB" id="A0A938XYZ4"/>
<sequence length="145" mass="16237">MAFKIWLAVGMAFLVFEILSPTFFMVFFGVSAFITSIVSLFNVELIPQLFTFIILSIISLFVFRPFAKKHLMNDSKETRTNVDALVGQEALVTERIIPDKNEGRVKITGDSWMAISSTGVEIPEGEKVIITKVDGAKLYVKRKGN</sequence>
<keyword evidence="8" id="KW-1185">Reference proteome</keyword>
<feature type="transmembrane region" description="Helical" evidence="5">
    <location>
        <begin position="12"/>
        <end position="39"/>
    </location>
</feature>
<evidence type="ECO:0000313" key="8">
    <source>
        <dbReference type="Proteomes" id="UP000774000"/>
    </source>
</evidence>